<sequence length="221" mass="24312">MPLMLGLIGFGWGKAGAKRGFREPGLKSVICLSCKLNRGQIVDLGLKSRTPFFLARAVSSISLCKFWPLFSLQIPAIPLSANSGHSNNASSVLPLPPSPVLPLPPLRCRRRCLLLSPRLPARPPRETTRDHNVRPPRETTMRDHHARPLPPLSLSLSLCKCSGVPPPPRETLFFFHQLPPNFRASGHSASATVAAPPFPLVRVELHHPTVIYFLRAPRSCV</sequence>
<evidence type="ECO:0000313" key="2">
    <source>
        <dbReference type="EMBL" id="QCD87438.1"/>
    </source>
</evidence>
<proteinExistence type="predicted"/>
<feature type="compositionally biased region" description="Basic and acidic residues" evidence="1">
    <location>
        <begin position="123"/>
        <end position="143"/>
    </location>
</feature>
<dbReference type="AlphaFoldDB" id="A0A4D6LG10"/>
<feature type="region of interest" description="Disordered" evidence="1">
    <location>
        <begin position="119"/>
        <end position="146"/>
    </location>
</feature>
<dbReference type="Proteomes" id="UP000501690">
    <property type="component" value="Linkage Group LG3"/>
</dbReference>
<accession>A0A4D6LG10</accession>
<evidence type="ECO:0000313" key="3">
    <source>
        <dbReference type="Proteomes" id="UP000501690"/>
    </source>
</evidence>
<gene>
    <name evidence="2" type="ORF">DEO72_LG3g1974</name>
</gene>
<reference evidence="2 3" key="1">
    <citation type="submission" date="2019-04" db="EMBL/GenBank/DDBJ databases">
        <title>An improved genome assembly and genetic linkage map for asparagus bean, Vigna unguiculata ssp. sesquipedialis.</title>
        <authorList>
            <person name="Xia Q."/>
            <person name="Zhang R."/>
            <person name="Dong Y."/>
        </authorList>
    </citation>
    <scope>NUCLEOTIDE SEQUENCE [LARGE SCALE GENOMIC DNA]</scope>
    <source>
        <tissue evidence="2">Leaf</tissue>
    </source>
</reference>
<organism evidence="2 3">
    <name type="scientific">Vigna unguiculata</name>
    <name type="common">Cowpea</name>
    <dbReference type="NCBI Taxonomy" id="3917"/>
    <lineage>
        <taxon>Eukaryota</taxon>
        <taxon>Viridiplantae</taxon>
        <taxon>Streptophyta</taxon>
        <taxon>Embryophyta</taxon>
        <taxon>Tracheophyta</taxon>
        <taxon>Spermatophyta</taxon>
        <taxon>Magnoliopsida</taxon>
        <taxon>eudicotyledons</taxon>
        <taxon>Gunneridae</taxon>
        <taxon>Pentapetalae</taxon>
        <taxon>rosids</taxon>
        <taxon>fabids</taxon>
        <taxon>Fabales</taxon>
        <taxon>Fabaceae</taxon>
        <taxon>Papilionoideae</taxon>
        <taxon>50 kb inversion clade</taxon>
        <taxon>NPAAA clade</taxon>
        <taxon>indigoferoid/millettioid clade</taxon>
        <taxon>Phaseoleae</taxon>
        <taxon>Vigna</taxon>
    </lineage>
</organism>
<name>A0A4D6LG10_VIGUN</name>
<keyword evidence="3" id="KW-1185">Reference proteome</keyword>
<evidence type="ECO:0000256" key="1">
    <source>
        <dbReference type="SAM" id="MobiDB-lite"/>
    </source>
</evidence>
<protein>
    <submittedName>
        <fullName evidence="2">Uncharacterized protein</fullName>
    </submittedName>
</protein>
<dbReference type="EMBL" id="CP039347">
    <property type="protein sequence ID" value="QCD87438.1"/>
    <property type="molecule type" value="Genomic_DNA"/>
</dbReference>